<dbReference type="RefSeq" id="WP_184177461.1">
    <property type="nucleotide sequence ID" value="NZ_JACHGF010000009.1"/>
</dbReference>
<evidence type="ECO:0000256" key="1">
    <source>
        <dbReference type="ARBA" id="ARBA00022485"/>
    </source>
</evidence>
<evidence type="ECO:0000256" key="5">
    <source>
        <dbReference type="ARBA" id="ARBA00023014"/>
    </source>
</evidence>
<dbReference type="AlphaFoldDB" id="A0A840U1Z6"/>
<proteinExistence type="predicted"/>
<dbReference type="Gene3D" id="3.50.50.60">
    <property type="entry name" value="FAD/NAD(P)-binding domain"/>
    <property type="match status" value="2"/>
</dbReference>
<evidence type="ECO:0008006" key="8">
    <source>
        <dbReference type="Google" id="ProtNLM"/>
    </source>
</evidence>
<dbReference type="InterPro" id="IPR036188">
    <property type="entry name" value="FAD/NAD-bd_sf"/>
</dbReference>
<keyword evidence="1" id="KW-0004">4Fe-4S</keyword>
<dbReference type="EMBL" id="JACHGF010000009">
    <property type="protein sequence ID" value="MBB5286388.1"/>
    <property type="molecule type" value="Genomic_DNA"/>
</dbReference>
<dbReference type="InterPro" id="IPR039650">
    <property type="entry name" value="HdrA-like"/>
</dbReference>
<evidence type="ECO:0000256" key="4">
    <source>
        <dbReference type="ARBA" id="ARBA00023004"/>
    </source>
</evidence>
<keyword evidence="5" id="KW-0411">Iron-sulfur</keyword>
<reference evidence="6 7" key="1">
    <citation type="submission" date="2020-08" db="EMBL/GenBank/DDBJ databases">
        <title>Genomic Encyclopedia of Type Strains, Phase IV (KMG-IV): sequencing the most valuable type-strain genomes for metagenomic binning, comparative biology and taxonomic classification.</title>
        <authorList>
            <person name="Goeker M."/>
        </authorList>
    </citation>
    <scope>NUCLEOTIDE SEQUENCE [LARGE SCALE GENOMIC DNA]</scope>
    <source>
        <strain evidence="6 7">DSM 105074</strain>
    </source>
</reference>
<evidence type="ECO:0000313" key="6">
    <source>
        <dbReference type="EMBL" id="MBB5286388.1"/>
    </source>
</evidence>
<comment type="caution">
    <text evidence="6">The sequence shown here is derived from an EMBL/GenBank/DDBJ whole genome shotgun (WGS) entry which is preliminary data.</text>
</comment>
<evidence type="ECO:0000256" key="2">
    <source>
        <dbReference type="ARBA" id="ARBA00022723"/>
    </source>
</evidence>
<gene>
    <name evidence="6" type="ORF">HNQ92_004548</name>
</gene>
<keyword evidence="4" id="KW-0408">Iron</keyword>
<dbReference type="GO" id="GO:0051539">
    <property type="term" value="F:4 iron, 4 sulfur cluster binding"/>
    <property type="evidence" value="ECO:0007669"/>
    <property type="project" value="UniProtKB-KW"/>
</dbReference>
<organism evidence="6 7">
    <name type="scientific">Rhabdobacter roseus</name>
    <dbReference type="NCBI Taxonomy" id="1655419"/>
    <lineage>
        <taxon>Bacteria</taxon>
        <taxon>Pseudomonadati</taxon>
        <taxon>Bacteroidota</taxon>
        <taxon>Cytophagia</taxon>
        <taxon>Cytophagales</taxon>
        <taxon>Cytophagaceae</taxon>
        <taxon>Rhabdobacter</taxon>
    </lineage>
</organism>
<dbReference type="PANTHER" id="PTHR43498:SF1">
    <property type="entry name" value="COB--COM HETERODISULFIDE REDUCTASE IRON-SULFUR SUBUNIT A"/>
    <property type="match status" value="1"/>
</dbReference>
<protein>
    <recommendedName>
        <fullName evidence="8">FAD-dependent oxidoreductase</fullName>
    </recommendedName>
</protein>
<keyword evidence="3" id="KW-0560">Oxidoreductase</keyword>
<sequence length="1057" mass="116467">MNRREFLNLSIPATGAVLAASGFISPQALRDINRQFSGPSTFDTYDLIINGAGLAGYFAALEGVRQGKKVLIVDKRTSPGYDLAGKGKLWLGLGKQGEGVAKLPAGLAEVLLPAEEKTELQNARGSGYGASQFGDEVLLFSGSVRKGLLRNLLTNQVDVLLMTDVCGLLTDSDSVQGVLVACKHGLYSIKGRSFIDASDNLLFSRQLLGAPYQIARAGFVLEVMKADNPQQREVKVGQDFGLHQNRLLFHPGKRSADQLFMEFEFPVPSQNLDEIEHQAKLISARLGRELKKVDRSLAKAQINQFALETSLYLADESLPQTKLKGHYLLPGVTSTLTPDALQQLEAAAKALVGKLQYTKSTKPKTLLTIGASIPVSSLKLSGLDEPGLTVPLQRVLFDFEKLVKAKEQCQVLVAGGGTAGAMAALGAAEKGANTIVVDYFNNLGGTKTMGGVMGYYHGVKDNLFFKKHNDEAERVAFEANMNKKIGRKLYHLQSLREAGGQFRAGAILCGALVDGNRVNGVLICRHGQLELIQSHVTIDATGDGDVAAFAGAEYSIGSTRLGDTQNYSQWDVGAPGKLPSATNRDYDIIDITKITELQRGLFLSHYEAHHYDFHPFLTVRESRRVEGMHVLDLIDCAEGTHFTDVIALASSDFDPHNIGSSEYTKCGFLLPHSNDITVEVPYRCLVPKRLDGLLLSGRGYSQTHNALQFTRMTADLIVLGYLTGQIAADLAWTKTEPRRYDLSRLQKEWVAQGYLPASYANKKAGDLRSDATEIRRRVNQLAQGAQEYLYECSRIPKEKALPVLTEVFEKTTQPVGKLLLAKSLAWFGDARGVTLIEDELRKLFAEEQAEGYPGGYIDDYDSIRGREKNQLEGHFWRINQNIALLAMAGSAQPNATIRHIIEHTASGGGFVERTNDYYNGRIDLKFVPFYNRILNLCFYAERVPDAAFIPAFEKLLTDQNIQGYRTQDYDQVRWRVYGANLELALAAAMARCGSKTGYAMLADYLNDIHYTFKQFASAELRTLTQANHGYDAEAWKKHVAKLPYPRPAQKLVKAVEV</sequence>
<accession>A0A840U1Z6</accession>
<name>A0A840U1Z6_9BACT</name>
<evidence type="ECO:0000313" key="7">
    <source>
        <dbReference type="Proteomes" id="UP000557307"/>
    </source>
</evidence>
<keyword evidence="7" id="KW-1185">Reference proteome</keyword>
<dbReference type="GO" id="GO:0046872">
    <property type="term" value="F:metal ion binding"/>
    <property type="evidence" value="ECO:0007669"/>
    <property type="project" value="UniProtKB-KW"/>
</dbReference>
<keyword evidence="2" id="KW-0479">Metal-binding</keyword>
<dbReference type="Proteomes" id="UP000557307">
    <property type="component" value="Unassembled WGS sequence"/>
</dbReference>
<dbReference type="PANTHER" id="PTHR43498">
    <property type="entry name" value="FERREDOXIN:COB-COM HETERODISULFIDE REDUCTASE SUBUNIT A"/>
    <property type="match status" value="1"/>
</dbReference>
<dbReference type="GO" id="GO:0016491">
    <property type="term" value="F:oxidoreductase activity"/>
    <property type="evidence" value="ECO:0007669"/>
    <property type="project" value="UniProtKB-KW"/>
</dbReference>
<dbReference type="SUPFAM" id="SSF51905">
    <property type="entry name" value="FAD/NAD(P)-binding domain"/>
    <property type="match status" value="2"/>
</dbReference>
<evidence type="ECO:0000256" key="3">
    <source>
        <dbReference type="ARBA" id="ARBA00023002"/>
    </source>
</evidence>
<dbReference type="Pfam" id="PF12831">
    <property type="entry name" value="FAD_oxidored"/>
    <property type="match status" value="3"/>
</dbReference>